<reference evidence="1 2" key="1">
    <citation type="submission" date="2019-02" db="EMBL/GenBank/DDBJ databases">
        <title>Deep-cultivation of Planctomycetes and their phenomic and genomic characterization uncovers novel biology.</title>
        <authorList>
            <person name="Wiegand S."/>
            <person name="Jogler M."/>
            <person name="Boedeker C."/>
            <person name="Pinto D."/>
            <person name="Vollmers J."/>
            <person name="Rivas-Marin E."/>
            <person name="Kohn T."/>
            <person name="Peeters S.H."/>
            <person name="Heuer A."/>
            <person name="Rast P."/>
            <person name="Oberbeckmann S."/>
            <person name="Bunk B."/>
            <person name="Jeske O."/>
            <person name="Meyerdierks A."/>
            <person name="Storesund J.E."/>
            <person name="Kallscheuer N."/>
            <person name="Luecker S."/>
            <person name="Lage O.M."/>
            <person name="Pohl T."/>
            <person name="Merkel B.J."/>
            <person name="Hornburger P."/>
            <person name="Mueller R.-W."/>
            <person name="Bruemmer F."/>
            <person name="Labrenz M."/>
            <person name="Spormann A.M."/>
            <person name="Op den Camp H."/>
            <person name="Overmann J."/>
            <person name="Amann R."/>
            <person name="Jetten M.S.M."/>
            <person name="Mascher T."/>
            <person name="Medema M.H."/>
            <person name="Devos D.P."/>
            <person name="Kaster A.-K."/>
            <person name="Ovreas L."/>
            <person name="Rohde M."/>
            <person name="Galperin M.Y."/>
            <person name="Jogler C."/>
        </authorList>
    </citation>
    <scope>NUCLEOTIDE SEQUENCE [LARGE SCALE GENOMIC DNA]</scope>
    <source>
        <strain evidence="1 2">Pla85_3_4</strain>
    </source>
</reference>
<dbReference type="InterPro" id="IPR029060">
    <property type="entry name" value="PIN-like_dom_sf"/>
</dbReference>
<evidence type="ECO:0000313" key="2">
    <source>
        <dbReference type="Proteomes" id="UP000317648"/>
    </source>
</evidence>
<dbReference type="EMBL" id="CP036433">
    <property type="protein sequence ID" value="QDU97581.1"/>
    <property type="molecule type" value="Genomic_DNA"/>
</dbReference>
<sequence length="160" mass="17308">MQSVYLETTVIGNIAGRVHPDLAMAARQSVTRRWWDTAPDRYELFISALVVDECNGGDPTAASERLAVIRDLPMIEGGDGAKSLAGLLLDGKAVPRSEPRDATHIAIAAVNGIELLATWNFKHILNPATQHLIDAVCRNAGYEPATICTPEQLLEAFDDS</sequence>
<dbReference type="SUPFAM" id="SSF88723">
    <property type="entry name" value="PIN domain-like"/>
    <property type="match status" value="1"/>
</dbReference>
<dbReference type="CDD" id="cd18687">
    <property type="entry name" value="PIN_VapC-like"/>
    <property type="match status" value="1"/>
</dbReference>
<dbReference type="KEGG" id="lcre:Pla8534_54310"/>
<evidence type="ECO:0000313" key="1">
    <source>
        <dbReference type="EMBL" id="QDU97581.1"/>
    </source>
</evidence>
<dbReference type="AlphaFoldDB" id="A0A518E0J8"/>
<evidence type="ECO:0008006" key="3">
    <source>
        <dbReference type="Google" id="ProtNLM"/>
    </source>
</evidence>
<name>A0A518E0J8_9BACT</name>
<protein>
    <recommendedName>
        <fullName evidence="3">PIN domain-containing protein</fullName>
    </recommendedName>
</protein>
<organism evidence="1 2">
    <name type="scientific">Lignipirellula cremea</name>
    <dbReference type="NCBI Taxonomy" id="2528010"/>
    <lineage>
        <taxon>Bacteria</taxon>
        <taxon>Pseudomonadati</taxon>
        <taxon>Planctomycetota</taxon>
        <taxon>Planctomycetia</taxon>
        <taxon>Pirellulales</taxon>
        <taxon>Pirellulaceae</taxon>
        <taxon>Lignipirellula</taxon>
    </lineage>
</organism>
<gene>
    <name evidence="1" type="ORF">Pla8534_54310</name>
</gene>
<accession>A0A518E0J8</accession>
<dbReference type="RefSeq" id="WP_145056346.1">
    <property type="nucleotide sequence ID" value="NZ_CP036433.1"/>
</dbReference>
<dbReference type="Proteomes" id="UP000317648">
    <property type="component" value="Chromosome"/>
</dbReference>
<dbReference type="OrthoDB" id="5625074at2"/>
<keyword evidence="2" id="KW-1185">Reference proteome</keyword>
<proteinExistence type="predicted"/>